<keyword evidence="8 9" id="KW-0472">Membrane</keyword>
<evidence type="ECO:0000256" key="4">
    <source>
        <dbReference type="ARBA" id="ARBA00022692"/>
    </source>
</evidence>
<proteinExistence type="inferred from homology"/>
<dbReference type="GO" id="GO:0005524">
    <property type="term" value="F:ATP binding"/>
    <property type="evidence" value="ECO:0007669"/>
    <property type="project" value="UniProtKB-KW"/>
</dbReference>
<evidence type="ECO:0000256" key="5">
    <source>
        <dbReference type="ARBA" id="ARBA00022741"/>
    </source>
</evidence>
<dbReference type="OrthoDB" id="2190844at2759"/>
<dbReference type="PANTHER" id="PTHR31187">
    <property type="match status" value="1"/>
</dbReference>
<evidence type="ECO:0000256" key="7">
    <source>
        <dbReference type="ARBA" id="ARBA00022989"/>
    </source>
</evidence>
<feature type="compositionally biased region" description="Low complexity" evidence="10">
    <location>
        <begin position="50"/>
        <end position="61"/>
    </location>
</feature>
<feature type="transmembrane region" description="Helical" evidence="9">
    <location>
        <begin position="208"/>
        <end position="232"/>
    </location>
</feature>
<evidence type="ECO:0000313" key="11">
    <source>
        <dbReference type="EMBL" id="KAG8469616.1"/>
    </source>
</evidence>
<name>A0A8J5XIE5_DIALT</name>
<comment type="subcellular location">
    <subcellularLocation>
        <location evidence="1 9">Membrane</location>
        <topology evidence="1 9">Multi-pass membrane protein</topology>
    </subcellularLocation>
</comment>
<comment type="caution">
    <text evidence="11">The sequence shown here is derived from an EMBL/GenBank/DDBJ whole genome shotgun (WGS) entry which is preliminary data.</text>
</comment>
<evidence type="ECO:0000256" key="3">
    <source>
        <dbReference type="ARBA" id="ARBA00022448"/>
    </source>
</evidence>
<feature type="transmembrane region" description="Helical" evidence="9">
    <location>
        <begin position="106"/>
        <end position="131"/>
    </location>
</feature>
<dbReference type="AlphaFoldDB" id="A0A8J5XIE5"/>
<protein>
    <recommendedName>
        <fullName evidence="9">ADP,ATP carrier protein</fullName>
    </recommendedName>
</protein>
<feature type="transmembrane region" description="Helical" evidence="9">
    <location>
        <begin position="384"/>
        <end position="406"/>
    </location>
</feature>
<evidence type="ECO:0000256" key="2">
    <source>
        <dbReference type="ARBA" id="ARBA00007127"/>
    </source>
</evidence>
<dbReference type="InterPro" id="IPR004667">
    <property type="entry name" value="ADP_ATP_car_bac_type"/>
</dbReference>
<keyword evidence="5 9" id="KW-0547">Nucleotide-binding</keyword>
<feature type="transmembrane region" description="Helical" evidence="9">
    <location>
        <begin position="412"/>
        <end position="435"/>
    </location>
</feature>
<keyword evidence="6 9" id="KW-0067">ATP-binding</keyword>
<evidence type="ECO:0000256" key="6">
    <source>
        <dbReference type="ARBA" id="ARBA00022840"/>
    </source>
</evidence>
<keyword evidence="7 9" id="KW-1133">Transmembrane helix</keyword>
<keyword evidence="3 9" id="KW-0813">Transport</keyword>
<feature type="transmembrane region" description="Helical" evidence="9">
    <location>
        <begin position="244"/>
        <end position="267"/>
    </location>
</feature>
<accession>A0A8J5XIE5</accession>
<dbReference type="GO" id="GO:0016020">
    <property type="term" value="C:membrane"/>
    <property type="evidence" value="ECO:0007669"/>
    <property type="project" value="UniProtKB-SubCell"/>
</dbReference>
<evidence type="ECO:0000256" key="1">
    <source>
        <dbReference type="ARBA" id="ARBA00004141"/>
    </source>
</evidence>
<feature type="transmembrane region" description="Helical" evidence="9">
    <location>
        <begin position="344"/>
        <end position="363"/>
    </location>
</feature>
<feature type="transmembrane region" description="Helical" evidence="9">
    <location>
        <begin position="279"/>
        <end position="297"/>
    </location>
</feature>
<comment type="similarity">
    <text evidence="2 9">Belongs to the ADP/ATP translocase tlc family.</text>
</comment>
<dbReference type="GO" id="GO:0005471">
    <property type="term" value="F:ATP:ADP antiporter activity"/>
    <property type="evidence" value="ECO:0007669"/>
    <property type="project" value="InterPro"/>
</dbReference>
<feature type="transmembrane region" description="Helical" evidence="9">
    <location>
        <begin position="151"/>
        <end position="171"/>
    </location>
</feature>
<evidence type="ECO:0000256" key="10">
    <source>
        <dbReference type="SAM" id="MobiDB-lite"/>
    </source>
</evidence>
<feature type="region of interest" description="Disordered" evidence="10">
    <location>
        <begin position="15"/>
        <end position="69"/>
    </location>
</feature>
<dbReference type="Pfam" id="PF03219">
    <property type="entry name" value="TLC"/>
    <property type="match status" value="1"/>
</dbReference>
<organism evidence="11 12">
    <name type="scientific">Diacronema lutheri</name>
    <name type="common">Unicellular marine alga</name>
    <name type="synonym">Monochrysis lutheri</name>
    <dbReference type="NCBI Taxonomy" id="2081491"/>
    <lineage>
        <taxon>Eukaryota</taxon>
        <taxon>Haptista</taxon>
        <taxon>Haptophyta</taxon>
        <taxon>Pavlovophyceae</taxon>
        <taxon>Pavlovales</taxon>
        <taxon>Pavlovaceae</taxon>
        <taxon>Diacronema</taxon>
    </lineage>
</organism>
<sequence length="555" mass="58901">MVLVCALGTAGAPLGASGSAHRPPLSTRARLRGGGGDGAARRAPPGGGCARDASVSTAAVAAPPPAPPPLVRTAERVERTLFVSLAAMLFCALFSYQLLQMTKDTILVDACGAEAITFVKVYGVLPASMVFLALHSRMERTAPDGRPRSAAYVKSLVPFVAFFGLFGAVLYPMRHALHPRALPEPPGFLAFFAKAEGLRSVQLLARHWTFALFYIFSELYGNVGVAILFWQFSNNVVSMRQARAFYPVLARYTWIAPVLAGQAIVLADRAFRGNFANSMRAITALVVLSGCAMGALHRAALGASRELARIRPEPMDPAISVSGRARKQRKPGLVRSVLLVSSSPYLACVSVLVLSYGLCMNFTEVLWKTSLVRCFPDVDSYQRFLGWFSTALGLAVFAVSLVAPAALRVLGWHASALTVPAVMGVLALPFFWAAAARVDGPSCSRIAVIAGAVHNLASKSLKFTLFDPTKNMAYLPLQPEVRGAGQAAIDVLGGRLGKSSAALLQQLVIILCGGDIVRGVGAIGGMYACATIAWICAVNSLARKLPARLLVRAHI</sequence>
<keyword evidence="4 9" id="KW-0812">Transmembrane</keyword>
<dbReference type="EMBL" id="JAGTXO010000002">
    <property type="protein sequence ID" value="KAG8469616.1"/>
    <property type="molecule type" value="Genomic_DNA"/>
</dbReference>
<evidence type="ECO:0000256" key="8">
    <source>
        <dbReference type="ARBA" id="ARBA00023136"/>
    </source>
</evidence>
<dbReference type="Proteomes" id="UP000751190">
    <property type="component" value="Unassembled WGS sequence"/>
</dbReference>
<evidence type="ECO:0000313" key="12">
    <source>
        <dbReference type="Proteomes" id="UP000751190"/>
    </source>
</evidence>
<keyword evidence="12" id="KW-1185">Reference proteome</keyword>
<dbReference type="PANTHER" id="PTHR31187:SF1">
    <property type="entry name" value="ADP,ATP CARRIER PROTEIN 1"/>
    <property type="match status" value="1"/>
</dbReference>
<feature type="transmembrane region" description="Helical" evidence="9">
    <location>
        <begin position="81"/>
        <end position="99"/>
    </location>
</feature>
<gene>
    <name evidence="11" type="ORF">KFE25_006071</name>
</gene>
<evidence type="ECO:0000256" key="9">
    <source>
        <dbReference type="RuleBase" id="RU363121"/>
    </source>
</evidence>
<reference evidence="11" key="1">
    <citation type="submission" date="2021-05" db="EMBL/GenBank/DDBJ databases">
        <title>The genome of the haptophyte Pavlova lutheri (Diacronema luteri, Pavlovales) - a model for lipid biosynthesis in eukaryotic algae.</title>
        <authorList>
            <person name="Hulatt C.J."/>
            <person name="Posewitz M.C."/>
        </authorList>
    </citation>
    <scope>NUCLEOTIDE SEQUENCE</scope>
    <source>
        <strain evidence="11">NIVA-4/92</strain>
    </source>
</reference>